<evidence type="ECO:0000256" key="1">
    <source>
        <dbReference type="SAM" id="MobiDB-lite"/>
    </source>
</evidence>
<sequence length="186" mass="19779">MKKNSGLLAAAMLATAPFAAWGQNIKPGLWEITSKMQSASGQLEQSMAQMQKQLASMPPEQRKMMEDMLAKQGLKQDPASGITAKSCVTPEMAARGAMPIQQHGECTNTLSPRVGNTVKVAFTCATRPPSSGEGEITFASNEAYSMKMRMNTTTPQGKPETVTLDGTGKWLGADCGNVKPTAAPKK</sequence>
<evidence type="ECO:0000313" key="4">
    <source>
        <dbReference type="Proteomes" id="UP001139447"/>
    </source>
</evidence>
<organism evidence="3 4">
    <name type="scientific">Variovorax terrae</name>
    <dbReference type="NCBI Taxonomy" id="2923278"/>
    <lineage>
        <taxon>Bacteria</taxon>
        <taxon>Pseudomonadati</taxon>
        <taxon>Pseudomonadota</taxon>
        <taxon>Betaproteobacteria</taxon>
        <taxon>Burkholderiales</taxon>
        <taxon>Comamonadaceae</taxon>
        <taxon>Variovorax</taxon>
    </lineage>
</organism>
<feature type="signal peptide" evidence="2">
    <location>
        <begin position="1"/>
        <end position="22"/>
    </location>
</feature>
<keyword evidence="2" id="KW-0732">Signal</keyword>
<dbReference type="Proteomes" id="UP001139447">
    <property type="component" value="Unassembled WGS sequence"/>
</dbReference>
<evidence type="ECO:0000256" key="2">
    <source>
        <dbReference type="SAM" id="SignalP"/>
    </source>
</evidence>
<dbReference type="RefSeq" id="WP_243307540.1">
    <property type="nucleotide sequence ID" value="NZ_JALGBI010000002.1"/>
</dbReference>
<protein>
    <submittedName>
        <fullName evidence="3">DUF3617 domain-containing protein</fullName>
    </submittedName>
</protein>
<proteinExistence type="predicted"/>
<reference evidence="3" key="1">
    <citation type="submission" date="2022-03" db="EMBL/GenBank/DDBJ databases">
        <authorList>
            <person name="Woo C.Y."/>
        </authorList>
    </citation>
    <scope>NUCLEOTIDE SEQUENCE</scope>
    <source>
        <strain evidence="3">CYS-02</strain>
    </source>
</reference>
<feature type="region of interest" description="Disordered" evidence="1">
    <location>
        <begin position="151"/>
        <end position="186"/>
    </location>
</feature>
<gene>
    <name evidence="3" type="ORF">MMF98_15615</name>
</gene>
<dbReference type="Pfam" id="PF12276">
    <property type="entry name" value="DUF3617"/>
    <property type="match status" value="1"/>
</dbReference>
<dbReference type="InterPro" id="IPR022061">
    <property type="entry name" value="DUF3617"/>
</dbReference>
<dbReference type="EMBL" id="JALGBI010000002">
    <property type="protein sequence ID" value="MCJ0764646.1"/>
    <property type="molecule type" value="Genomic_DNA"/>
</dbReference>
<keyword evidence="4" id="KW-1185">Reference proteome</keyword>
<accession>A0A9X2ARY2</accession>
<comment type="caution">
    <text evidence="3">The sequence shown here is derived from an EMBL/GenBank/DDBJ whole genome shotgun (WGS) entry which is preliminary data.</text>
</comment>
<name>A0A9X2ARY2_9BURK</name>
<dbReference type="AlphaFoldDB" id="A0A9X2ARY2"/>
<evidence type="ECO:0000313" key="3">
    <source>
        <dbReference type="EMBL" id="MCJ0764646.1"/>
    </source>
</evidence>
<feature type="chain" id="PRO_5040832738" evidence="2">
    <location>
        <begin position="23"/>
        <end position="186"/>
    </location>
</feature>